<dbReference type="GO" id="GO:0005524">
    <property type="term" value="F:ATP binding"/>
    <property type="evidence" value="ECO:0007669"/>
    <property type="project" value="UniProtKB-KW"/>
</dbReference>
<dbReference type="OrthoDB" id="10251412at2759"/>
<gene>
    <name evidence="4" type="ORF">BO71DRAFT_422812</name>
</gene>
<keyword evidence="5" id="KW-1185">Reference proteome</keyword>
<dbReference type="PANTHER" id="PTHR23070">
    <property type="entry name" value="BCS1 AAA-TYPE ATPASE"/>
    <property type="match status" value="1"/>
</dbReference>
<dbReference type="Pfam" id="PF25426">
    <property type="entry name" value="AAA_lid_BCS1"/>
    <property type="match status" value="1"/>
</dbReference>
<dbReference type="VEuPathDB" id="FungiDB:BO71DRAFT_422812"/>
<name>A0A319CWS4_9EURO</name>
<evidence type="ECO:0000259" key="3">
    <source>
        <dbReference type="Pfam" id="PF25426"/>
    </source>
</evidence>
<evidence type="ECO:0000256" key="1">
    <source>
        <dbReference type="ARBA" id="ARBA00022741"/>
    </source>
</evidence>
<proteinExistence type="predicted"/>
<organism evidence="4 5">
    <name type="scientific">Aspergillus ellipticus CBS 707.79</name>
    <dbReference type="NCBI Taxonomy" id="1448320"/>
    <lineage>
        <taxon>Eukaryota</taxon>
        <taxon>Fungi</taxon>
        <taxon>Dikarya</taxon>
        <taxon>Ascomycota</taxon>
        <taxon>Pezizomycotina</taxon>
        <taxon>Eurotiomycetes</taxon>
        <taxon>Eurotiomycetidae</taxon>
        <taxon>Eurotiales</taxon>
        <taxon>Aspergillaceae</taxon>
        <taxon>Aspergillus</taxon>
        <taxon>Aspergillus subgen. Circumdati</taxon>
    </lineage>
</organism>
<dbReference type="STRING" id="1448320.A0A319CWS4"/>
<protein>
    <recommendedName>
        <fullName evidence="3">Mitochondrial chaperone BCS1-like ATPase lid domain-containing protein</fullName>
    </recommendedName>
</protein>
<dbReference type="AlphaFoldDB" id="A0A319CWS4"/>
<keyword evidence="2" id="KW-0067">ATP-binding</keyword>
<evidence type="ECO:0000313" key="5">
    <source>
        <dbReference type="Proteomes" id="UP000247810"/>
    </source>
</evidence>
<dbReference type="Gene3D" id="3.40.50.300">
    <property type="entry name" value="P-loop containing nucleotide triphosphate hydrolases"/>
    <property type="match status" value="1"/>
</dbReference>
<dbReference type="SUPFAM" id="SSF52540">
    <property type="entry name" value="P-loop containing nucleoside triphosphate hydrolases"/>
    <property type="match status" value="1"/>
</dbReference>
<dbReference type="EMBL" id="KZ826016">
    <property type="protein sequence ID" value="PYH89706.1"/>
    <property type="molecule type" value="Genomic_DNA"/>
</dbReference>
<sequence length="243" mass="28302">MYIAELELSRILFLGLRYRENTETGNNTRELSRQQPIYYLLAASSLYWFIYKEYLFRLLYQLYKDSECSILYRRGYFFYGLPGTGKSNLYYILTSITCLNIYTVSLSSKTITGNLLYYLFTSLPSYCISAEGGIILSDLLNIINRISAREGCILIITTNKPEDLDETLKRPGYFIVDPETIEIRCLLKPVFKDLMLERLADLADYFARKIPAGKYSSTQLQEYLIQFKGDPVSAEYNIEDWMQ</sequence>
<dbReference type="Proteomes" id="UP000247810">
    <property type="component" value="Unassembled WGS sequence"/>
</dbReference>
<reference evidence="4 5" key="1">
    <citation type="submission" date="2018-02" db="EMBL/GenBank/DDBJ databases">
        <title>The genomes of Aspergillus section Nigri reveals drivers in fungal speciation.</title>
        <authorList>
            <consortium name="DOE Joint Genome Institute"/>
            <person name="Vesth T.C."/>
            <person name="Nybo J."/>
            <person name="Theobald S."/>
            <person name="Brandl J."/>
            <person name="Frisvad J.C."/>
            <person name="Nielsen K.F."/>
            <person name="Lyhne E.K."/>
            <person name="Kogle M.E."/>
            <person name="Kuo A."/>
            <person name="Riley R."/>
            <person name="Clum A."/>
            <person name="Nolan M."/>
            <person name="Lipzen A."/>
            <person name="Salamov A."/>
            <person name="Henrissat B."/>
            <person name="Wiebenga A."/>
            <person name="De vries R.P."/>
            <person name="Grigoriev I.V."/>
            <person name="Mortensen U.H."/>
            <person name="Andersen M.R."/>
            <person name="Baker S.E."/>
        </authorList>
    </citation>
    <scope>NUCLEOTIDE SEQUENCE [LARGE SCALE GENOMIC DNA]</scope>
    <source>
        <strain evidence="4 5">CBS 707.79</strain>
    </source>
</reference>
<feature type="domain" description="Mitochondrial chaperone BCS1-like ATPase lid" evidence="3">
    <location>
        <begin position="198"/>
        <end position="239"/>
    </location>
</feature>
<dbReference type="InterPro" id="IPR027417">
    <property type="entry name" value="P-loop_NTPase"/>
</dbReference>
<dbReference type="InterPro" id="IPR057495">
    <property type="entry name" value="AAA_lid_BCS1"/>
</dbReference>
<evidence type="ECO:0000256" key="2">
    <source>
        <dbReference type="ARBA" id="ARBA00022840"/>
    </source>
</evidence>
<accession>A0A319CWS4</accession>
<keyword evidence="1" id="KW-0547">Nucleotide-binding</keyword>
<evidence type="ECO:0000313" key="4">
    <source>
        <dbReference type="EMBL" id="PYH89706.1"/>
    </source>
</evidence>
<dbReference type="InterPro" id="IPR050747">
    <property type="entry name" value="Mitochondrial_chaperone_BCS1"/>
</dbReference>